<accession>A0A8B8CQ13</accession>
<name>A0A8B8CQ13_CRAVI</name>
<dbReference type="Pfam" id="PF05699">
    <property type="entry name" value="Dimer_Tnp_hAT"/>
    <property type="match status" value="1"/>
</dbReference>
<dbReference type="KEGG" id="cvn:111121089"/>
<dbReference type="InterPro" id="IPR012337">
    <property type="entry name" value="RNaseH-like_sf"/>
</dbReference>
<dbReference type="Proteomes" id="UP000694844">
    <property type="component" value="Chromosome 2"/>
</dbReference>
<protein>
    <submittedName>
        <fullName evidence="3">Zinc finger protein 862-like</fullName>
    </submittedName>
</protein>
<dbReference type="PANTHER" id="PTHR46880">
    <property type="entry name" value="RAS-ASSOCIATING DOMAIN-CONTAINING PROTEIN"/>
    <property type="match status" value="1"/>
</dbReference>
<dbReference type="SUPFAM" id="SSF53098">
    <property type="entry name" value="Ribonuclease H-like"/>
    <property type="match status" value="1"/>
</dbReference>
<proteinExistence type="predicted"/>
<dbReference type="AlphaFoldDB" id="A0A8B8CQ13"/>
<evidence type="ECO:0000313" key="3">
    <source>
        <dbReference type="RefSeq" id="XP_022317923.1"/>
    </source>
</evidence>
<dbReference type="InterPro" id="IPR008906">
    <property type="entry name" value="HATC_C_dom"/>
</dbReference>
<dbReference type="PANTHER" id="PTHR46880:SF5">
    <property type="entry name" value="DUF4371 DOMAIN-CONTAINING PROTEIN"/>
    <property type="match status" value="1"/>
</dbReference>
<evidence type="ECO:0000313" key="2">
    <source>
        <dbReference type="Proteomes" id="UP000694844"/>
    </source>
</evidence>
<feature type="domain" description="HAT C-terminal dimerisation" evidence="1">
    <location>
        <begin position="397"/>
        <end position="452"/>
    </location>
</feature>
<dbReference type="RefSeq" id="XP_022317923.1">
    <property type="nucleotide sequence ID" value="XM_022462215.1"/>
</dbReference>
<keyword evidence="2" id="KW-1185">Reference proteome</keyword>
<sequence length="483" mass="53424">MSDESSDVSVHQNLVVYVRYLEQAFGRLHARTSFLGLRQLEIANSDSIREQVVKLLVDKGLDVSKLAGIATDGASVMVGCREGVVQQMKALSPSLLSTHCIAHRLALSCGGAADQIPYLVKFQEILNSLYKYFHNSPKNTAKLESIQSILNASSLKMKEVFHTRWLSFEGSVEAVVRNYPSLLSVFLEEKSAKALSLHKPLSCYKFLYCAHFLSDVLNNCASSANSFKDLTLTFPLSILSNSTVSVLERLRDSKDGTVLSSFLQETPSSPSLDPSGLRTLEFKGHTIRDSSKQRDEAISACEKFVSGVIVNLRDRFVSKGDGQVMSAMCSLFDPSLIASSFSPSKETLAILVDFLQTCSFPNYQSLRSEVVGFHEFVRHSGSSTGLSTVKDLAQFGIRYSDLFPVVGFIGRRMLVLPVSTVDCGRGFSKQNLIKTDHRNSLKPESLSNLMMISIEGPTSDSFDFDQAFQVWTQMKARRILNVK</sequence>
<dbReference type="GeneID" id="111121089"/>
<dbReference type="GO" id="GO:0046983">
    <property type="term" value="F:protein dimerization activity"/>
    <property type="evidence" value="ECO:0007669"/>
    <property type="project" value="InterPro"/>
</dbReference>
<dbReference type="OrthoDB" id="6129557at2759"/>
<evidence type="ECO:0000259" key="1">
    <source>
        <dbReference type="Pfam" id="PF05699"/>
    </source>
</evidence>
<reference evidence="3" key="1">
    <citation type="submission" date="2025-08" db="UniProtKB">
        <authorList>
            <consortium name="RefSeq"/>
        </authorList>
    </citation>
    <scope>IDENTIFICATION</scope>
    <source>
        <tissue evidence="3">Whole sample</tissue>
    </source>
</reference>
<organism evidence="2 3">
    <name type="scientific">Crassostrea virginica</name>
    <name type="common">Eastern oyster</name>
    <dbReference type="NCBI Taxonomy" id="6565"/>
    <lineage>
        <taxon>Eukaryota</taxon>
        <taxon>Metazoa</taxon>
        <taxon>Spiralia</taxon>
        <taxon>Lophotrochozoa</taxon>
        <taxon>Mollusca</taxon>
        <taxon>Bivalvia</taxon>
        <taxon>Autobranchia</taxon>
        <taxon>Pteriomorphia</taxon>
        <taxon>Ostreida</taxon>
        <taxon>Ostreoidea</taxon>
        <taxon>Ostreidae</taxon>
        <taxon>Crassostrea</taxon>
    </lineage>
</organism>
<gene>
    <name evidence="3" type="primary">LOC111121089</name>
</gene>